<proteinExistence type="predicted"/>
<accession>A0AC60Q170</accession>
<evidence type="ECO:0000313" key="1">
    <source>
        <dbReference type="EMBL" id="KAG0427399.1"/>
    </source>
</evidence>
<feature type="non-terminal residue" evidence="1">
    <location>
        <position position="259"/>
    </location>
</feature>
<gene>
    <name evidence="1" type="ORF">HPB47_025545</name>
</gene>
<protein>
    <submittedName>
        <fullName evidence="1">Uncharacterized protein</fullName>
    </submittedName>
</protein>
<comment type="caution">
    <text evidence="1">The sequence shown here is derived from an EMBL/GenBank/DDBJ whole genome shotgun (WGS) entry which is preliminary data.</text>
</comment>
<dbReference type="EMBL" id="JABSTQ010009630">
    <property type="protein sequence ID" value="KAG0427399.1"/>
    <property type="molecule type" value="Genomic_DNA"/>
</dbReference>
<evidence type="ECO:0000313" key="2">
    <source>
        <dbReference type="Proteomes" id="UP000805193"/>
    </source>
</evidence>
<sequence length="259" mass="28733">MSTGPACIDTDCTPRDTPGFLRPPPSSSSDSYFTLRELKHALRCTSRKRSAPGPDGITFQALQNLDTTALPGLLAAVLQYHPTARSSINRVYTIDGSDVTRVRTYTYLGFLLDDRVSWHPAAMMMQLYRGLILSRLQYALPLVRTSNTQSSAIETLQRVSARLCLGLPRYSPNTPTLVEARVNLVENHGRELTLSSASLLHRLRTGCAFTAKALHRINSAVDPHCPTCDVPEDFDHLLWDCPTLTKERKSLFDGLQYAG</sequence>
<reference evidence="1 2" key="1">
    <citation type="journal article" date="2020" name="Cell">
        <title>Large-Scale Comparative Analyses of Tick Genomes Elucidate Their Genetic Diversity and Vector Capacities.</title>
        <authorList>
            <consortium name="Tick Genome and Microbiome Consortium (TIGMIC)"/>
            <person name="Jia N."/>
            <person name="Wang J."/>
            <person name="Shi W."/>
            <person name="Du L."/>
            <person name="Sun Y."/>
            <person name="Zhan W."/>
            <person name="Jiang J.F."/>
            <person name="Wang Q."/>
            <person name="Zhang B."/>
            <person name="Ji P."/>
            <person name="Bell-Sakyi L."/>
            <person name="Cui X.M."/>
            <person name="Yuan T.T."/>
            <person name="Jiang B.G."/>
            <person name="Yang W.F."/>
            <person name="Lam T.T."/>
            <person name="Chang Q.C."/>
            <person name="Ding S.J."/>
            <person name="Wang X.J."/>
            <person name="Zhu J.G."/>
            <person name="Ruan X.D."/>
            <person name="Zhao L."/>
            <person name="Wei J.T."/>
            <person name="Ye R.Z."/>
            <person name="Que T.C."/>
            <person name="Du C.H."/>
            <person name="Zhou Y.H."/>
            <person name="Cheng J.X."/>
            <person name="Dai P.F."/>
            <person name="Guo W.B."/>
            <person name="Han X.H."/>
            <person name="Huang E.J."/>
            <person name="Li L.F."/>
            <person name="Wei W."/>
            <person name="Gao Y.C."/>
            <person name="Liu J.Z."/>
            <person name="Shao H.Z."/>
            <person name="Wang X."/>
            <person name="Wang C.C."/>
            <person name="Yang T.C."/>
            <person name="Huo Q.B."/>
            <person name="Li W."/>
            <person name="Chen H.Y."/>
            <person name="Chen S.E."/>
            <person name="Zhou L.G."/>
            <person name="Ni X.B."/>
            <person name="Tian J.H."/>
            <person name="Sheng Y."/>
            <person name="Liu T."/>
            <person name="Pan Y.S."/>
            <person name="Xia L.Y."/>
            <person name="Li J."/>
            <person name="Zhao F."/>
            <person name="Cao W.C."/>
        </authorList>
    </citation>
    <scope>NUCLEOTIDE SEQUENCE [LARGE SCALE GENOMIC DNA]</scope>
    <source>
        <strain evidence="1">Iper-2018</strain>
    </source>
</reference>
<organism evidence="1 2">
    <name type="scientific">Ixodes persulcatus</name>
    <name type="common">Taiga tick</name>
    <dbReference type="NCBI Taxonomy" id="34615"/>
    <lineage>
        <taxon>Eukaryota</taxon>
        <taxon>Metazoa</taxon>
        <taxon>Ecdysozoa</taxon>
        <taxon>Arthropoda</taxon>
        <taxon>Chelicerata</taxon>
        <taxon>Arachnida</taxon>
        <taxon>Acari</taxon>
        <taxon>Parasitiformes</taxon>
        <taxon>Ixodida</taxon>
        <taxon>Ixodoidea</taxon>
        <taxon>Ixodidae</taxon>
        <taxon>Ixodinae</taxon>
        <taxon>Ixodes</taxon>
    </lineage>
</organism>
<dbReference type="Proteomes" id="UP000805193">
    <property type="component" value="Unassembled WGS sequence"/>
</dbReference>
<name>A0AC60Q170_IXOPE</name>
<keyword evidence="2" id="KW-1185">Reference proteome</keyword>